<dbReference type="GO" id="GO:0016491">
    <property type="term" value="F:oxidoreductase activity"/>
    <property type="evidence" value="ECO:0007669"/>
    <property type="project" value="UniProtKB-KW"/>
</dbReference>
<dbReference type="Proteomes" id="UP000045706">
    <property type="component" value="Unassembled WGS sequence"/>
</dbReference>
<keyword evidence="9" id="KW-1185">Reference proteome</keyword>
<dbReference type="InterPro" id="IPR050416">
    <property type="entry name" value="FAD-linked_Oxidoreductase"/>
</dbReference>
<evidence type="ECO:0000256" key="2">
    <source>
        <dbReference type="ARBA" id="ARBA00022630"/>
    </source>
</evidence>
<keyword evidence="4" id="KW-0560">Oxidoreductase</keyword>
<keyword evidence="2" id="KW-0285">Flavoprotein</keyword>
<dbReference type="Proteomes" id="UP000044602">
    <property type="component" value="Unassembled WGS sequence"/>
</dbReference>
<dbReference type="GO" id="GO:0071949">
    <property type="term" value="F:FAD binding"/>
    <property type="evidence" value="ECO:0007669"/>
    <property type="project" value="InterPro"/>
</dbReference>
<dbReference type="InterPro" id="IPR016169">
    <property type="entry name" value="FAD-bd_PCMH_sub2"/>
</dbReference>
<evidence type="ECO:0000256" key="3">
    <source>
        <dbReference type="ARBA" id="ARBA00022827"/>
    </source>
</evidence>
<gene>
    <name evidence="7" type="ORF">BN1708_012681</name>
    <name evidence="8" type="ORF">BN1723_014441</name>
</gene>
<dbReference type="AlphaFoldDB" id="A0A0G4LC73"/>
<dbReference type="Gene3D" id="3.30.465.10">
    <property type="match status" value="1"/>
</dbReference>
<keyword evidence="5" id="KW-0812">Transmembrane</keyword>
<evidence type="ECO:0000313" key="7">
    <source>
        <dbReference type="EMBL" id="CRK19576.1"/>
    </source>
</evidence>
<evidence type="ECO:0000256" key="1">
    <source>
        <dbReference type="ARBA" id="ARBA00005466"/>
    </source>
</evidence>
<dbReference type="InterPro" id="IPR016166">
    <property type="entry name" value="FAD-bd_PCMH"/>
</dbReference>
<dbReference type="EMBL" id="CVQH01010890">
    <property type="protein sequence ID" value="CRK19576.1"/>
    <property type="molecule type" value="Genomic_DNA"/>
</dbReference>
<dbReference type="PROSITE" id="PS51387">
    <property type="entry name" value="FAD_PCMH"/>
    <property type="match status" value="1"/>
</dbReference>
<keyword evidence="3" id="KW-0274">FAD</keyword>
<evidence type="ECO:0000256" key="4">
    <source>
        <dbReference type="ARBA" id="ARBA00023002"/>
    </source>
</evidence>
<evidence type="ECO:0000256" key="5">
    <source>
        <dbReference type="SAM" id="Phobius"/>
    </source>
</evidence>
<keyword evidence="5" id="KW-0472">Membrane</keyword>
<feature type="transmembrane region" description="Helical" evidence="5">
    <location>
        <begin position="20"/>
        <end position="40"/>
    </location>
</feature>
<dbReference type="InterPro" id="IPR036318">
    <property type="entry name" value="FAD-bd_PCMH-like_sf"/>
</dbReference>
<name>A0A0G4LC73_VERLO</name>
<dbReference type="PANTHER" id="PTHR42973">
    <property type="entry name" value="BINDING OXIDOREDUCTASE, PUTATIVE (AFU_ORTHOLOGUE AFUA_1G17690)-RELATED"/>
    <property type="match status" value="1"/>
</dbReference>
<dbReference type="InterPro" id="IPR006094">
    <property type="entry name" value="Oxid_FAD_bind_N"/>
</dbReference>
<evidence type="ECO:0000259" key="6">
    <source>
        <dbReference type="PROSITE" id="PS51387"/>
    </source>
</evidence>
<dbReference type="PANTHER" id="PTHR42973:SF4">
    <property type="entry name" value="FAD BINDING DOMAIN PROTEIN"/>
    <property type="match status" value="1"/>
</dbReference>
<accession>A0A0G4LC73</accession>
<evidence type="ECO:0000313" key="9">
    <source>
        <dbReference type="Proteomes" id="UP000044602"/>
    </source>
</evidence>
<comment type="similarity">
    <text evidence="1">Belongs to the oxygen-dependent FAD-linked oxidoreductase family.</text>
</comment>
<feature type="domain" description="FAD-binding PCMH-type" evidence="6">
    <location>
        <begin position="102"/>
        <end position="285"/>
    </location>
</feature>
<proteinExistence type="inferred from homology"/>
<evidence type="ECO:0000313" key="10">
    <source>
        <dbReference type="Proteomes" id="UP000045706"/>
    </source>
</evidence>
<keyword evidence="5" id="KW-1133">Transmembrane helix</keyword>
<reference evidence="9 10" key="1">
    <citation type="submission" date="2015-05" db="EMBL/GenBank/DDBJ databases">
        <authorList>
            <person name="Fogelqvist Johan"/>
        </authorList>
    </citation>
    <scope>NUCLEOTIDE SEQUENCE [LARGE SCALE GENOMIC DNA]</scope>
    <source>
        <strain evidence="7">VL1</strain>
        <strain evidence="8">VL2</strain>
    </source>
</reference>
<evidence type="ECO:0000313" key="8">
    <source>
        <dbReference type="EMBL" id="CRK31083.1"/>
    </source>
</evidence>
<organism evidence="7 9">
    <name type="scientific">Verticillium longisporum</name>
    <name type="common">Verticillium dahliae var. longisporum</name>
    <dbReference type="NCBI Taxonomy" id="100787"/>
    <lineage>
        <taxon>Eukaryota</taxon>
        <taxon>Fungi</taxon>
        <taxon>Dikarya</taxon>
        <taxon>Ascomycota</taxon>
        <taxon>Pezizomycotina</taxon>
        <taxon>Sordariomycetes</taxon>
        <taxon>Hypocreomycetidae</taxon>
        <taxon>Glomerellales</taxon>
        <taxon>Plectosphaerellaceae</taxon>
        <taxon>Verticillium</taxon>
    </lineage>
</organism>
<dbReference type="SUPFAM" id="SSF56176">
    <property type="entry name" value="FAD-binding/transporter-associated domain-like"/>
    <property type="match status" value="1"/>
</dbReference>
<dbReference type="STRING" id="100787.A0A0G4LC73"/>
<sequence length="562" mass="61680">MRFRDFQLTDRSAMDSKTFIIFASTTLAVLIPVAFLYRLWFSSTAESAKKGEINEPKAIIIHPEPAKYIRDLAIALPDSLILPTDVLAFNASLKVWFSLQNRDIIPACIVKPKNEQEISLALTHLRREHSIRAKDGTTVGQGLFAVRAGGANPATGISGVKDGVILDLSLLCDIKPSADGSSVVVGAGAYWRDVYRVLEARGLGVVGGRSSPVGVGGSTLQGGLSFWSPKFGMICNNVISYQVVLADGSIVTASADENDDLWRSLKGGGNNFGVVSQFTLRSFPAPKNIWTGTFATPGFLSTRTIRAFYDHGERAMSGKPGLFDEHASTPILSLSYITNLGIKMHFCHMAYTNPSDNGNDWPEYWKRSPFRSLWRFQNTSKNESLHDSVTTLGSFSDTDDRNVFGTTTIKSDLATLLAVRQIFSDATPSIKHVKNCMFIYITQMVLPQWINKGDPNVLGLEECQEPLVIISFAVNWGTAEDDEAVTGAVRRTISRIEEFAAANGTAHPYRFSNHAAEWQKPLQGYGKNNLRVLQDVSKKYDPEGLFQTGFLGGFKLDIGQNS</sequence>
<dbReference type="EMBL" id="CVQI01023336">
    <property type="protein sequence ID" value="CRK31083.1"/>
    <property type="molecule type" value="Genomic_DNA"/>
</dbReference>
<dbReference type="Pfam" id="PF01565">
    <property type="entry name" value="FAD_binding_4"/>
    <property type="match status" value="1"/>
</dbReference>
<protein>
    <recommendedName>
        <fullName evidence="6">FAD-binding PCMH-type domain-containing protein</fullName>
    </recommendedName>
</protein>